<reference evidence="6" key="1">
    <citation type="submission" date="2010-08" db="EMBL/GenBank/DDBJ databases">
        <authorList>
            <consortium name="Caenorhabditis japonica Sequencing Consortium"/>
            <person name="Wilson R.K."/>
        </authorList>
    </citation>
    <scope>NUCLEOTIDE SEQUENCE [LARGE SCALE GENOMIC DNA]</scope>
    <source>
        <strain evidence="6">DF5081</strain>
    </source>
</reference>
<accession>A0A8R1DZQ4</accession>
<keyword evidence="1" id="KW-0677">Repeat</keyword>
<feature type="domain" description="CUB" evidence="4">
    <location>
        <begin position="40"/>
        <end position="122"/>
    </location>
</feature>
<keyword evidence="6" id="KW-1185">Reference proteome</keyword>
<evidence type="ECO:0000256" key="2">
    <source>
        <dbReference type="ARBA" id="ARBA00023157"/>
    </source>
</evidence>
<evidence type="ECO:0000259" key="4">
    <source>
        <dbReference type="PROSITE" id="PS01180"/>
    </source>
</evidence>
<name>A0A8R1DZQ4_CAEJA</name>
<evidence type="ECO:0000313" key="5">
    <source>
        <dbReference type="EnsemblMetazoa" id="CJA14876.1"/>
    </source>
</evidence>
<proteinExistence type="predicted"/>
<dbReference type="EnsemblMetazoa" id="CJA14876.1">
    <property type="protein sequence ID" value="CJA14876.1"/>
    <property type="gene ID" value="WBGene00134080"/>
</dbReference>
<dbReference type="AlphaFoldDB" id="A0A8R1DZQ4"/>
<dbReference type="Gene3D" id="2.60.120.290">
    <property type="entry name" value="Spermadhesin, CUB domain"/>
    <property type="match status" value="2"/>
</dbReference>
<dbReference type="CDD" id="cd00041">
    <property type="entry name" value="CUB"/>
    <property type="match status" value="1"/>
</dbReference>
<sequence length="268" mass="30828">MPDGRMLGISFTKIPKSIGEKKVLLERYDLIHLIRFGLREFHLEDPNRVSNQCEYDYLQVHALIFHYPVPFCQISEPGNNGTKFCGFDFPSTFLTNGNDLNLIFKADHSLNDGGYDASYYTVISERDDRIQFAASYDMEGVVSNIGYPNGYNKSMSQVFTIRPPASHDCSFLFSDMNIGLIKNGEECTSLTEEYVEIEIFFKGQKRMARLRDCTFKDINSRELILEADTTERYVKFTFKSDSKSENDGRGVKIRWECHSIGRTYPILT</sequence>
<dbReference type="PANTHER" id="PTHR24251:SF50">
    <property type="entry name" value="ATTRACTIN-LIKE 1A"/>
    <property type="match status" value="1"/>
</dbReference>
<dbReference type="InterPro" id="IPR000859">
    <property type="entry name" value="CUB_dom"/>
</dbReference>
<organism evidence="5 6">
    <name type="scientific">Caenorhabditis japonica</name>
    <dbReference type="NCBI Taxonomy" id="281687"/>
    <lineage>
        <taxon>Eukaryota</taxon>
        <taxon>Metazoa</taxon>
        <taxon>Ecdysozoa</taxon>
        <taxon>Nematoda</taxon>
        <taxon>Chromadorea</taxon>
        <taxon>Rhabditida</taxon>
        <taxon>Rhabditina</taxon>
        <taxon>Rhabditomorpha</taxon>
        <taxon>Rhabditoidea</taxon>
        <taxon>Rhabditidae</taxon>
        <taxon>Peloderinae</taxon>
        <taxon>Caenorhabditis</taxon>
    </lineage>
</organism>
<evidence type="ECO:0000256" key="1">
    <source>
        <dbReference type="ARBA" id="ARBA00022737"/>
    </source>
</evidence>
<protein>
    <submittedName>
        <fullName evidence="5">CUB domain-containing protein</fullName>
    </submittedName>
</protein>
<dbReference type="SUPFAM" id="SSF49854">
    <property type="entry name" value="Spermadhesin, CUB domain"/>
    <property type="match status" value="2"/>
</dbReference>
<dbReference type="PANTHER" id="PTHR24251">
    <property type="entry name" value="OVOCHYMASE-RELATED"/>
    <property type="match status" value="1"/>
</dbReference>
<dbReference type="PROSITE" id="PS01180">
    <property type="entry name" value="CUB"/>
    <property type="match status" value="1"/>
</dbReference>
<evidence type="ECO:0000256" key="3">
    <source>
        <dbReference type="PROSITE-ProRule" id="PRU00059"/>
    </source>
</evidence>
<evidence type="ECO:0000313" key="6">
    <source>
        <dbReference type="Proteomes" id="UP000005237"/>
    </source>
</evidence>
<dbReference type="Proteomes" id="UP000005237">
    <property type="component" value="Unassembled WGS sequence"/>
</dbReference>
<keyword evidence="2" id="KW-1015">Disulfide bond</keyword>
<comment type="caution">
    <text evidence="3">Lacks conserved residue(s) required for the propagation of feature annotation.</text>
</comment>
<dbReference type="InterPro" id="IPR035914">
    <property type="entry name" value="Sperma_CUB_dom_sf"/>
</dbReference>
<reference evidence="5" key="2">
    <citation type="submission" date="2022-06" db="UniProtKB">
        <authorList>
            <consortium name="EnsemblMetazoa"/>
        </authorList>
    </citation>
    <scope>IDENTIFICATION</scope>
    <source>
        <strain evidence="5">DF5081</strain>
    </source>
</reference>